<organism evidence="3 4">
    <name type="scientific">Plasmodium knowlesi</name>
    <dbReference type="NCBI Taxonomy" id="5850"/>
    <lineage>
        <taxon>Eukaryota</taxon>
        <taxon>Sar</taxon>
        <taxon>Alveolata</taxon>
        <taxon>Apicomplexa</taxon>
        <taxon>Aconoidasida</taxon>
        <taxon>Haemosporida</taxon>
        <taxon>Plasmodiidae</taxon>
        <taxon>Plasmodium</taxon>
        <taxon>Plasmodium (Plasmodium)</taxon>
    </lineage>
</organism>
<dbReference type="VEuPathDB" id="PlasmoDB:PKA1H_020005400"/>
<evidence type="ECO:0000313" key="4">
    <source>
        <dbReference type="Proteomes" id="UP000195012"/>
    </source>
</evidence>
<evidence type="ECO:0000259" key="2">
    <source>
        <dbReference type="Pfam" id="PF12319"/>
    </source>
</evidence>
<feature type="region of interest" description="Disordered" evidence="1">
    <location>
        <begin position="123"/>
        <end position="145"/>
    </location>
</feature>
<dbReference type="EMBL" id="NETL01000023">
    <property type="protein sequence ID" value="OTN66340.1"/>
    <property type="molecule type" value="Genomic_DNA"/>
</dbReference>
<dbReference type="VEuPathDB" id="PlasmoDB:PKNH_0200400"/>
<feature type="region of interest" description="Disordered" evidence="1">
    <location>
        <begin position="412"/>
        <end position="444"/>
    </location>
</feature>
<reference evidence="3 4" key="1">
    <citation type="submission" date="2017-05" db="EMBL/GenBank/DDBJ databases">
        <title>PacBio assembly of a Plasmodium knowlesi genome sequence with Hi-C correction and manual annotation of the SICAvar gene family.</title>
        <authorList>
            <person name="Lapp S.A."/>
            <person name="Geraldo J.A."/>
            <person name="Chien J.-T."/>
            <person name="Ay F."/>
            <person name="Pakala S.B."/>
            <person name="Batugedara G."/>
            <person name="Humphrey J.C."/>
            <person name="Debarry J.D."/>
            <person name="Le Roch K.G."/>
            <person name="Galinski M.R."/>
            <person name="Kissinger J.C."/>
        </authorList>
    </citation>
    <scope>NUCLEOTIDE SEQUENCE [LARGE SCALE GENOMIC DNA]</scope>
    <source>
        <strain evidence="4">Malayan Strain Pk1 (A+)</strain>
    </source>
</reference>
<comment type="caution">
    <text evidence="3">The sequence shown here is derived from an EMBL/GenBank/DDBJ whole genome shotgun (WGS) entry which is preliminary data.</text>
</comment>
<dbReference type="VEuPathDB" id="PlasmoDB:PKNOH_S09509600"/>
<sequence length="722" mass="85937">MIQCGRKTGGCALQRSIQSEGDKRHHNGKTVSSTCEENSTDGKKTRRSSFFTKRTAMLFFVAAYIFLKHQDDAPRYGVSTLLQVRNQVGRILRTNEENAPMEEEEELGGEVYDNYKEIHRHNQHAYESPEEEKYSDNEKEKEQTVHDKIQIKIPRDEFVNESIPILDTQWKNLPNVDIEGKNALYPLKPEDLEKEVSKFTDWNAFKRSLEEDWEKLEVKLCESSKWLMQKKNNEWSNWIQLVKSKWSVHGKVPNEEELDGSVVEPDWSYGTWGSCFKTQVYPRINSQLKNWLDDTHSNLFKFLVKGLVEVEDRKIKGWLMYHWKMNEEDDDYKTFGIMPTAKFLNLAQSRQWYHDNPHIDKQRRELMLWFSHRENEYLGPEWENWTYWKNEKINAVKLLCAELSRGCMAEGKWKGEEDDGAGEEETKEELTEGEKPVEMKEKEEAKEEVKEEVKKEIKEEVKEEIKEEVKEEIKEDVKEEIKEEVKDKTAGFPLKPEDLVAAVPKFTDWNTFKQILENDWEGFKNKLNETRERWMQKSNDEWASWIHSVENKWSEYNQVPTKKGNTPALKKQDCKDSRWKKWFNTKVKFGIHSKLEKWLDDTHSNLFKILLKDTKQFKGEKIKEWLVYHWKINEGGFDYKAYEALPTLKFLHLALSRKWYSANPNIDKEIGELMSWFYHKENEYLGQEWEKLAHWKNEKVDVINSMCARGSIYNTPKRIKIE</sequence>
<dbReference type="Proteomes" id="UP000195012">
    <property type="component" value="Unassembled WGS sequence"/>
</dbReference>
<accession>A0A1Y3DQ44</accession>
<dbReference type="InterPro" id="IPR022089">
    <property type="entry name" value="Plasmodium-antigen_C"/>
</dbReference>
<feature type="compositionally biased region" description="Basic and acidic residues" evidence="1">
    <location>
        <begin position="428"/>
        <end position="444"/>
    </location>
</feature>
<feature type="compositionally biased region" description="Basic and acidic residues" evidence="1">
    <location>
        <begin position="131"/>
        <end position="145"/>
    </location>
</feature>
<feature type="compositionally biased region" description="Acidic residues" evidence="1">
    <location>
        <begin position="416"/>
        <end position="427"/>
    </location>
</feature>
<dbReference type="Pfam" id="PF12319">
    <property type="entry name" value="TryThrA_C"/>
    <property type="match status" value="2"/>
</dbReference>
<protein>
    <recommendedName>
        <fullName evidence="2">Tryptophan/threonine-rich plasmodium antigen C-terminal domain-containing protein</fullName>
    </recommendedName>
</protein>
<feature type="domain" description="Tryptophan/threonine-rich plasmodium antigen C-terminal" evidence="2">
    <location>
        <begin position="508"/>
        <end position="707"/>
    </location>
</feature>
<gene>
    <name evidence="3" type="ORF">PKNOH_S09509600</name>
</gene>
<evidence type="ECO:0000313" key="3">
    <source>
        <dbReference type="EMBL" id="OTN66340.1"/>
    </source>
</evidence>
<dbReference type="AlphaFoldDB" id="A0A1Y3DQ44"/>
<feature type="domain" description="Tryptophan/threonine-rich plasmodium antigen C-terminal" evidence="2">
    <location>
        <begin position="201"/>
        <end position="414"/>
    </location>
</feature>
<evidence type="ECO:0000256" key="1">
    <source>
        <dbReference type="SAM" id="MobiDB-lite"/>
    </source>
</evidence>
<dbReference type="OrthoDB" id="387681at2759"/>
<feature type="region of interest" description="Disordered" evidence="1">
    <location>
        <begin position="15"/>
        <end position="47"/>
    </location>
</feature>
<name>A0A1Y3DQ44_PLAKN</name>
<proteinExistence type="predicted"/>